<dbReference type="GO" id="GO:0005737">
    <property type="term" value="C:cytoplasm"/>
    <property type="evidence" value="ECO:0007669"/>
    <property type="project" value="TreeGrafter"/>
</dbReference>
<evidence type="ECO:0000259" key="1">
    <source>
        <dbReference type="PROSITE" id="PS50097"/>
    </source>
</evidence>
<dbReference type="Pfam" id="PF00651">
    <property type="entry name" value="BTB"/>
    <property type="match status" value="1"/>
</dbReference>
<dbReference type="InterPro" id="IPR011705">
    <property type="entry name" value="BACK"/>
</dbReference>
<proteinExistence type="predicted"/>
<dbReference type="InterPro" id="IPR052407">
    <property type="entry name" value="BTB_POZ_domain_cont_9"/>
</dbReference>
<dbReference type="InterPro" id="IPR000210">
    <property type="entry name" value="BTB/POZ_dom"/>
</dbReference>
<keyword evidence="2" id="KW-1185">Reference proteome</keyword>
<dbReference type="CDD" id="cd18186">
    <property type="entry name" value="BTB_POZ_ZBTB_KLHL-like"/>
    <property type="match status" value="1"/>
</dbReference>
<dbReference type="AlphaFoldDB" id="A0A7E4VUL0"/>
<dbReference type="Gene3D" id="1.25.40.420">
    <property type="match status" value="1"/>
</dbReference>
<dbReference type="PANTHER" id="PTHR46306:SF1">
    <property type="entry name" value="BTB_POZ DOMAIN-CONTAINING PROTEIN 9"/>
    <property type="match status" value="1"/>
</dbReference>
<dbReference type="InterPro" id="IPR008979">
    <property type="entry name" value="Galactose-bd-like_sf"/>
</dbReference>
<dbReference type="SUPFAM" id="SSF54695">
    <property type="entry name" value="POZ domain"/>
    <property type="match status" value="1"/>
</dbReference>
<dbReference type="Gene3D" id="3.30.710.10">
    <property type="entry name" value="Potassium Channel Kv1.1, Chain A"/>
    <property type="match status" value="1"/>
</dbReference>
<reference evidence="3" key="2">
    <citation type="submission" date="2020-10" db="UniProtKB">
        <authorList>
            <consortium name="WormBaseParasite"/>
        </authorList>
    </citation>
    <scope>IDENTIFICATION</scope>
</reference>
<dbReference type="InterPro" id="IPR011333">
    <property type="entry name" value="SKP1/BTB/POZ_sf"/>
</dbReference>
<dbReference type="Proteomes" id="UP000492821">
    <property type="component" value="Unassembled WGS sequence"/>
</dbReference>
<feature type="domain" description="BTB" evidence="1">
    <location>
        <begin position="23"/>
        <end position="90"/>
    </location>
</feature>
<dbReference type="PROSITE" id="PS50097">
    <property type="entry name" value="BTB"/>
    <property type="match status" value="1"/>
</dbReference>
<dbReference type="WBParaSite" id="Pan_g2578.t2">
    <property type="protein sequence ID" value="Pan_g2578.t2"/>
    <property type="gene ID" value="Pan_g2578"/>
</dbReference>
<evidence type="ECO:0000313" key="2">
    <source>
        <dbReference type="Proteomes" id="UP000492821"/>
    </source>
</evidence>
<evidence type="ECO:0000313" key="3">
    <source>
        <dbReference type="WBParaSite" id="Pan_g2578.t2"/>
    </source>
</evidence>
<name>A0A7E4VUL0_PANRE</name>
<dbReference type="GO" id="GO:0048512">
    <property type="term" value="P:circadian behavior"/>
    <property type="evidence" value="ECO:0007669"/>
    <property type="project" value="TreeGrafter"/>
</dbReference>
<dbReference type="GO" id="GO:0008344">
    <property type="term" value="P:adult locomotory behavior"/>
    <property type="evidence" value="ECO:0007669"/>
    <property type="project" value="TreeGrafter"/>
</dbReference>
<dbReference type="GO" id="GO:0050804">
    <property type="term" value="P:modulation of chemical synaptic transmission"/>
    <property type="evidence" value="ECO:0007669"/>
    <property type="project" value="TreeGrafter"/>
</dbReference>
<dbReference type="Pfam" id="PF07707">
    <property type="entry name" value="BACK"/>
    <property type="match status" value="1"/>
</dbReference>
<dbReference type="Gene3D" id="2.60.120.260">
    <property type="entry name" value="Galactose-binding domain-like"/>
    <property type="match status" value="1"/>
</dbReference>
<sequence length="506" mass="58532">MTTQKPNTADHLIFYNHMHREGSDITILIGIAEIPAHKFFLSEASGYFKTLLSSNAMEVKSGKITLQEIDLYSFRIVLDYIYSGKVDYLFKETTRTSEIFSIIACGQYYMVDSLVNETYQHLENMHLCNSGNIELDLHFAKVIIPYGTDLIQEKVHDIIKKGVFKKLSSEMVEKLMKIHLNVREPVIFEALIAWMRANLDYSHLFAGFLGHIEFHLLDEKHFDMLFEPDRSFCQKLLTEQQKQAEKVRKVVNRNVINDLSDLRIVDGVMRRRTNLNIGSVATYMKDYIVIDLKQQYHLNCLKFELHNDLSYTVSVSKDMHDWECVIDYSKYKCFGQQVLYFDEHVARFIRIRSTEYTPFEINTHIEVLYSTNPLETDPATKLIIPKDNIIPPTALSKCDADSAGGYSEGCVIDGVVRHKIDSGCIIYHFWQPYIVDSMKLLLNKDISYYIEISTNGIDWTRVFAEENVSGWRIATFDKQPVSMIKVVGIQSSSEYLKLYKLECPAV</sequence>
<dbReference type="PANTHER" id="PTHR46306">
    <property type="entry name" value="BTB/POZ DOMAIN-CONTAINING PROTEIN 9"/>
    <property type="match status" value="1"/>
</dbReference>
<reference evidence="2" key="1">
    <citation type="journal article" date="2013" name="Genetics">
        <title>The draft genome and transcriptome of Panagrellus redivivus are shaped by the harsh demands of a free-living lifestyle.</title>
        <authorList>
            <person name="Srinivasan J."/>
            <person name="Dillman A.R."/>
            <person name="Macchietto M.G."/>
            <person name="Heikkinen L."/>
            <person name="Lakso M."/>
            <person name="Fracchia K.M."/>
            <person name="Antoshechkin I."/>
            <person name="Mortazavi A."/>
            <person name="Wong G."/>
            <person name="Sternberg P.W."/>
        </authorList>
    </citation>
    <scope>NUCLEOTIDE SEQUENCE [LARGE SCALE GENOMIC DNA]</scope>
    <source>
        <strain evidence="2">MT8872</strain>
    </source>
</reference>
<dbReference type="SMART" id="SM00225">
    <property type="entry name" value="BTB"/>
    <property type="match status" value="1"/>
</dbReference>
<protein>
    <submittedName>
        <fullName evidence="3">BTB domain-containing protein</fullName>
    </submittedName>
</protein>
<organism evidence="2 3">
    <name type="scientific">Panagrellus redivivus</name>
    <name type="common">Microworm</name>
    <dbReference type="NCBI Taxonomy" id="6233"/>
    <lineage>
        <taxon>Eukaryota</taxon>
        <taxon>Metazoa</taxon>
        <taxon>Ecdysozoa</taxon>
        <taxon>Nematoda</taxon>
        <taxon>Chromadorea</taxon>
        <taxon>Rhabditida</taxon>
        <taxon>Tylenchina</taxon>
        <taxon>Panagrolaimomorpha</taxon>
        <taxon>Panagrolaimoidea</taxon>
        <taxon>Panagrolaimidae</taxon>
        <taxon>Panagrellus</taxon>
    </lineage>
</organism>
<dbReference type="SUPFAM" id="SSF49785">
    <property type="entry name" value="Galactose-binding domain-like"/>
    <property type="match status" value="1"/>
</dbReference>
<accession>A0A7E4VUL0</accession>